<accession>A0AAD7HJG4</accession>
<keyword evidence="3" id="KW-1185">Reference proteome</keyword>
<feature type="compositionally biased region" description="Acidic residues" evidence="1">
    <location>
        <begin position="38"/>
        <end position="47"/>
    </location>
</feature>
<dbReference type="EMBL" id="JARJLG010000261">
    <property type="protein sequence ID" value="KAJ7722140.1"/>
    <property type="molecule type" value="Genomic_DNA"/>
</dbReference>
<name>A0AAD7HJG4_9AGAR</name>
<dbReference type="Proteomes" id="UP001215280">
    <property type="component" value="Unassembled WGS sequence"/>
</dbReference>
<feature type="region of interest" description="Disordered" evidence="1">
    <location>
        <begin position="84"/>
        <end position="109"/>
    </location>
</feature>
<dbReference type="AlphaFoldDB" id="A0AAD7HJG4"/>
<feature type="region of interest" description="Disordered" evidence="1">
    <location>
        <begin position="16"/>
        <end position="47"/>
    </location>
</feature>
<feature type="compositionally biased region" description="Acidic residues" evidence="1">
    <location>
        <begin position="84"/>
        <end position="98"/>
    </location>
</feature>
<evidence type="ECO:0000313" key="2">
    <source>
        <dbReference type="EMBL" id="KAJ7722140.1"/>
    </source>
</evidence>
<proteinExistence type="predicted"/>
<gene>
    <name evidence="2" type="ORF">DFH07DRAFT_783932</name>
</gene>
<organism evidence="2 3">
    <name type="scientific">Mycena maculata</name>
    <dbReference type="NCBI Taxonomy" id="230809"/>
    <lineage>
        <taxon>Eukaryota</taxon>
        <taxon>Fungi</taxon>
        <taxon>Dikarya</taxon>
        <taxon>Basidiomycota</taxon>
        <taxon>Agaricomycotina</taxon>
        <taxon>Agaricomycetes</taxon>
        <taxon>Agaricomycetidae</taxon>
        <taxon>Agaricales</taxon>
        <taxon>Marasmiineae</taxon>
        <taxon>Mycenaceae</taxon>
        <taxon>Mycena</taxon>
    </lineage>
</organism>
<comment type="caution">
    <text evidence="2">The sequence shown here is derived from an EMBL/GenBank/DDBJ whole genome shotgun (WGS) entry which is preliminary data.</text>
</comment>
<sequence>MYAAREIVNDISDSDQRLANDVAESGARSEQLRHAREEEDSDEASDYTLEEVFEYSADEQDERFGGIQEEYSDMPVLVEDDWCDSDSDSESEFEYDDIPSDKPTVTPDNQGLWAVVDDWSDSVDESGHAEGCSTPLRPMEAVDNWSDDEFIGNEEIDDLAREMADHIIRKRNTSEVEEFLFATGDQRLLTDQKGVTVHKRAVYVLRDK</sequence>
<evidence type="ECO:0000313" key="3">
    <source>
        <dbReference type="Proteomes" id="UP001215280"/>
    </source>
</evidence>
<reference evidence="2" key="1">
    <citation type="submission" date="2023-03" db="EMBL/GenBank/DDBJ databases">
        <title>Massive genome expansion in bonnet fungi (Mycena s.s.) driven by repeated elements and novel gene families across ecological guilds.</title>
        <authorList>
            <consortium name="Lawrence Berkeley National Laboratory"/>
            <person name="Harder C.B."/>
            <person name="Miyauchi S."/>
            <person name="Viragh M."/>
            <person name="Kuo A."/>
            <person name="Thoen E."/>
            <person name="Andreopoulos B."/>
            <person name="Lu D."/>
            <person name="Skrede I."/>
            <person name="Drula E."/>
            <person name="Henrissat B."/>
            <person name="Morin E."/>
            <person name="Kohler A."/>
            <person name="Barry K."/>
            <person name="LaButti K."/>
            <person name="Morin E."/>
            <person name="Salamov A."/>
            <person name="Lipzen A."/>
            <person name="Mereny Z."/>
            <person name="Hegedus B."/>
            <person name="Baldrian P."/>
            <person name="Stursova M."/>
            <person name="Weitz H."/>
            <person name="Taylor A."/>
            <person name="Grigoriev I.V."/>
            <person name="Nagy L.G."/>
            <person name="Martin F."/>
            <person name="Kauserud H."/>
        </authorList>
    </citation>
    <scope>NUCLEOTIDE SEQUENCE</scope>
    <source>
        <strain evidence="2">CBHHK188m</strain>
    </source>
</reference>
<protein>
    <submittedName>
        <fullName evidence="2">Uncharacterized protein</fullName>
    </submittedName>
</protein>
<evidence type="ECO:0000256" key="1">
    <source>
        <dbReference type="SAM" id="MobiDB-lite"/>
    </source>
</evidence>